<proteinExistence type="predicted"/>
<organism evidence="3 4">
    <name type="scientific">Paenibacillus radicis</name>
    <name type="common">ex Gao et al. 2016</name>
    <dbReference type="NCBI Taxonomy" id="1737354"/>
    <lineage>
        <taxon>Bacteria</taxon>
        <taxon>Bacillati</taxon>
        <taxon>Bacillota</taxon>
        <taxon>Bacilli</taxon>
        <taxon>Bacillales</taxon>
        <taxon>Paenibacillaceae</taxon>
        <taxon>Paenibacillus</taxon>
    </lineage>
</organism>
<reference evidence="3 4" key="1">
    <citation type="journal article" date="2014" name="Int. J. Syst. Evol. Microbiol.">
        <title>Complete genome sequence of Corynebacterium casei LMG S-19264T (=DSM 44701T), isolated from a smear-ripened cheese.</title>
        <authorList>
            <consortium name="US DOE Joint Genome Institute (JGI-PGF)"/>
            <person name="Walter F."/>
            <person name="Albersmeier A."/>
            <person name="Kalinowski J."/>
            <person name="Ruckert C."/>
        </authorList>
    </citation>
    <scope>NUCLEOTIDE SEQUENCE [LARGE SCALE GENOMIC DNA]</scope>
    <source>
        <strain evidence="3 4">CGMCC 1.15286</strain>
    </source>
</reference>
<keyword evidence="2" id="KW-0677">Repeat</keyword>
<dbReference type="EMBL" id="BMHY01000005">
    <property type="protein sequence ID" value="GGG73455.1"/>
    <property type="molecule type" value="Genomic_DNA"/>
</dbReference>
<dbReference type="PANTHER" id="PTHR43300">
    <property type="entry name" value="ACETYLTRANSFERASE"/>
    <property type="match status" value="1"/>
</dbReference>
<dbReference type="GO" id="GO:0016740">
    <property type="term" value="F:transferase activity"/>
    <property type="evidence" value="ECO:0007669"/>
    <property type="project" value="UniProtKB-KW"/>
</dbReference>
<dbReference type="InterPro" id="IPR011004">
    <property type="entry name" value="Trimer_LpxA-like_sf"/>
</dbReference>
<dbReference type="Proteomes" id="UP000600247">
    <property type="component" value="Unassembled WGS sequence"/>
</dbReference>
<dbReference type="InterPro" id="IPR050179">
    <property type="entry name" value="Trans_hexapeptide_repeat"/>
</dbReference>
<dbReference type="InterPro" id="IPR018357">
    <property type="entry name" value="Hexapep_transf_CS"/>
</dbReference>
<dbReference type="RefSeq" id="WP_229692211.1">
    <property type="nucleotide sequence ID" value="NZ_BMHY01000005.1"/>
</dbReference>
<dbReference type="AlphaFoldDB" id="A0A917M2V2"/>
<protein>
    <submittedName>
        <fullName evidence="3">Acetyltransferase</fullName>
    </submittedName>
</protein>
<evidence type="ECO:0000256" key="2">
    <source>
        <dbReference type="ARBA" id="ARBA00022737"/>
    </source>
</evidence>
<dbReference type="PROSITE" id="PS00101">
    <property type="entry name" value="HEXAPEP_TRANSFERASES"/>
    <property type="match status" value="1"/>
</dbReference>
<dbReference type="SUPFAM" id="SSF51161">
    <property type="entry name" value="Trimeric LpxA-like enzymes"/>
    <property type="match status" value="1"/>
</dbReference>
<gene>
    <name evidence="3" type="ORF">GCM10010918_31950</name>
</gene>
<dbReference type="InterPro" id="IPR001451">
    <property type="entry name" value="Hexapep"/>
</dbReference>
<evidence type="ECO:0000256" key="1">
    <source>
        <dbReference type="ARBA" id="ARBA00022679"/>
    </source>
</evidence>
<name>A0A917M2V2_9BACL</name>
<evidence type="ECO:0000313" key="3">
    <source>
        <dbReference type="EMBL" id="GGG73455.1"/>
    </source>
</evidence>
<dbReference type="CDD" id="cd03349">
    <property type="entry name" value="LbH_XAT"/>
    <property type="match status" value="1"/>
</dbReference>
<keyword evidence="1" id="KW-0808">Transferase</keyword>
<keyword evidence="4" id="KW-1185">Reference proteome</keyword>
<evidence type="ECO:0000313" key="4">
    <source>
        <dbReference type="Proteomes" id="UP000600247"/>
    </source>
</evidence>
<dbReference type="PANTHER" id="PTHR43300:SF11">
    <property type="entry name" value="ACETYLTRANSFERASE RV3034C-RELATED"/>
    <property type="match status" value="1"/>
</dbReference>
<dbReference type="Gene3D" id="2.160.10.10">
    <property type="entry name" value="Hexapeptide repeat proteins"/>
    <property type="match status" value="1"/>
</dbReference>
<sequence length="188" mass="20533">MGMESLLAIHPPRFLNGNTYIGPYTYGTPVVLAYSSTNTVVIGKFCSIGGTTIMLGGNHRYDWGTTYPFSAFMPEHGHTPGVTWSKGNVLIGHDVWIGICSTIMSGVTVGHGACIGTGSVVTKDIPPYAIAAGNPARVVKYRFPQNIIDGLLRIQWWDWEPHQIEPAIPLLMSNDFFGLFRYAKSIGK</sequence>
<accession>A0A917M2V2</accession>
<dbReference type="Pfam" id="PF00132">
    <property type="entry name" value="Hexapep"/>
    <property type="match status" value="1"/>
</dbReference>
<comment type="caution">
    <text evidence="3">The sequence shown here is derived from an EMBL/GenBank/DDBJ whole genome shotgun (WGS) entry which is preliminary data.</text>
</comment>